<protein>
    <recommendedName>
        <fullName evidence="4">J domain-containing protein</fullName>
    </recommendedName>
</protein>
<evidence type="ECO:0000313" key="2">
    <source>
        <dbReference type="EMBL" id="GMN60766.1"/>
    </source>
</evidence>
<gene>
    <name evidence="2" type="ORF">TIFTF001_029862</name>
</gene>
<feature type="region of interest" description="Disordered" evidence="1">
    <location>
        <begin position="81"/>
        <end position="104"/>
    </location>
</feature>
<feature type="compositionally biased region" description="Low complexity" evidence="1">
    <location>
        <begin position="85"/>
        <end position="94"/>
    </location>
</feature>
<evidence type="ECO:0008006" key="4">
    <source>
        <dbReference type="Google" id="ProtNLM"/>
    </source>
</evidence>
<sequence length="128" mass="14673">MPTKHSSTGKCEREKWNRTPSEWRLSDYWDSLRSVCRTKLALQCCRLAFLFHPNKNKFAFTNQAFKLVAQVWSIFFNSIKKRSTTRNSTSSPRSTSPPSPLPPKLLLFSAIKCDVVGFQGSKPSRETD</sequence>
<evidence type="ECO:0000313" key="3">
    <source>
        <dbReference type="Proteomes" id="UP001187192"/>
    </source>
</evidence>
<dbReference type="AlphaFoldDB" id="A0AA88DT54"/>
<comment type="caution">
    <text evidence="2">The sequence shown here is derived from an EMBL/GenBank/DDBJ whole genome shotgun (WGS) entry which is preliminary data.</text>
</comment>
<evidence type="ECO:0000256" key="1">
    <source>
        <dbReference type="SAM" id="MobiDB-lite"/>
    </source>
</evidence>
<dbReference type="EMBL" id="BTGU01000102">
    <property type="protein sequence ID" value="GMN60766.1"/>
    <property type="molecule type" value="Genomic_DNA"/>
</dbReference>
<name>A0AA88DT54_FICCA</name>
<proteinExistence type="predicted"/>
<dbReference type="Proteomes" id="UP001187192">
    <property type="component" value="Unassembled WGS sequence"/>
</dbReference>
<organism evidence="2 3">
    <name type="scientific">Ficus carica</name>
    <name type="common">Common fig</name>
    <dbReference type="NCBI Taxonomy" id="3494"/>
    <lineage>
        <taxon>Eukaryota</taxon>
        <taxon>Viridiplantae</taxon>
        <taxon>Streptophyta</taxon>
        <taxon>Embryophyta</taxon>
        <taxon>Tracheophyta</taxon>
        <taxon>Spermatophyta</taxon>
        <taxon>Magnoliopsida</taxon>
        <taxon>eudicotyledons</taxon>
        <taxon>Gunneridae</taxon>
        <taxon>Pentapetalae</taxon>
        <taxon>rosids</taxon>
        <taxon>fabids</taxon>
        <taxon>Rosales</taxon>
        <taxon>Moraceae</taxon>
        <taxon>Ficeae</taxon>
        <taxon>Ficus</taxon>
    </lineage>
</organism>
<accession>A0AA88DT54</accession>
<reference evidence="2" key="1">
    <citation type="submission" date="2023-07" db="EMBL/GenBank/DDBJ databases">
        <title>draft genome sequence of fig (Ficus carica).</title>
        <authorList>
            <person name="Takahashi T."/>
            <person name="Nishimura K."/>
        </authorList>
    </citation>
    <scope>NUCLEOTIDE SEQUENCE</scope>
</reference>
<keyword evidence="3" id="KW-1185">Reference proteome</keyword>